<dbReference type="OrthoDB" id="10299098at2759"/>
<dbReference type="GO" id="GO:0000978">
    <property type="term" value="F:RNA polymerase II cis-regulatory region sequence-specific DNA binding"/>
    <property type="evidence" value="ECO:0007669"/>
    <property type="project" value="TreeGrafter"/>
</dbReference>
<comment type="caution">
    <text evidence="7">The sequence shown here is derived from an EMBL/GenBank/DDBJ whole genome shotgun (WGS) entry which is preliminary data.</text>
</comment>
<dbReference type="PANTHER" id="PTHR16223">
    <property type="entry name" value="TRANSCRIPTION FACTOR BHLH83-RELATED"/>
    <property type="match status" value="1"/>
</dbReference>
<dbReference type="EMBL" id="JAGYWB010000018">
    <property type="protein sequence ID" value="KAI0493223.1"/>
    <property type="molecule type" value="Genomic_DNA"/>
</dbReference>
<gene>
    <name evidence="7" type="ORF">KFK09_027499</name>
</gene>
<comment type="subcellular location">
    <subcellularLocation>
        <location evidence="1">Nucleus</location>
    </subcellularLocation>
</comment>
<dbReference type="SUPFAM" id="SSF47459">
    <property type="entry name" value="HLH, helix-loop-helix DNA-binding domain"/>
    <property type="match status" value="1"/>
</dbReference>
<accession>A0A8T3AAX3</accession>
<protein>
    <recommendedName>
        <fullName evidence="6">BHLH domain-containing protein</fullName>
    </recommendedName>
</protein>
<evidence type="ECO:0000256" key="5">
    <source>
        <dbReference type="ARBA" id="ARBA00023242"/>
    </source>
</evidence>
<proteinExistence type="inferred from homology"/>
<dbReference type="PROSITE" id="PS50888">
    <property type="entry name" value="BHLH"/>
    <property type="match status" value="1"/>
</dbReference>
<evidence type="ECO:0000256" key="4">
    <source>
        <dbReference type="ARBA" id="ARBA00023163"/>
    </source>
</evidence>
<dbReference type="AlphaFoldDB" id="A0A8T3AAX3"/>
<keyword evidence="3" id="KW-0805">Transcription regulation</keyword>
<keyword evidence="4" id="KW-0804">Transcription</keyword>
<evidence type="ECO:0000313" key="7">
    <source>
        <dbReference type="EMBL" id="KAI0493223.1"/>
    </source>
</evidence>
<keyword evidence="5" id="KW-0539">Nucleus</keyword>
<dbReference type="GO" id="GO:0000981">
    <property type="term" value="F:DNA-binding transcription factor activity, RNA polymerase II-specific"/>
    <property type="evidence" value="ECO:0007669"/>
    <property type="project" value="TreeGrafter"/>
</dbReference>
<dbReference type="GO" id="GO:0005634">
    <property type="term" value="C:nucleus"/>
    <property type="evidence" value="ECO:0007669"/>
    <property type="project" value="UniProtKB-SubCell"/>
</dbReference>
<evidence type="ECO:0000256" key="2">
    <source>
        <dbReference type="ARBA" id="ARBA00005510"/>
    </source>
</evidence>
<evidence type="ECO:0000256" key="3">
    <source>
        <dbReference type="ARBA" id="ARBA00023015"/>
    </source>
</evidence>
<name>A0A8T3AAX3_DENNO</name>
<dbReference type="SMR" id="A0A8T3AAX3"/>
<evidence type="ECO:0000313" key="8">
    <source>
        <dbReference type="Proteomes" id="UP000829196"/>
    </source>
</evidence>
<dbReference type="InterPro" id="IPR011598">
    <property type="entry name" value="bHLH_dom"/>
</dbReference>
<feature type="domain" description="BHLH" evidence="6">
    <location>
        <begin position="136"/>
        <end position="185"/>
    </location>
</feature>
<dbReference type="InterPro" id="IPR036638">
    <property type="entry name" value="HLH_DNA-bd_sf"/>
</dbReference>
<dbReference type="PANTHER" id="PTHR16223:SF238">
    <property type="entry name" value="TRANSCRIPTION FACTOR BHLH114"/>
    <property type="match status" value="1"/>
</dbReference>
<dbReference type="Proteomes" id="UP000829196">
    <property type="component" value="Unassembled WGS sequence"/>
</dbReference>
<reference evidence="7" key="1">
    <citation type="journal article" date="2022" name="Front. Genet.">
        <title>Chromosome-Scale Assembly of the Dendrobium nobile Genome Provides Insights Into the Molecular Mechanism of the Biosynthesis of the Medicinal Active Ingredient of Dendrobium.</title>
        <authorList>
            <person name="Xu Q."/>
            <person name="Niu S.-C."/>
            <person name="Li K.-L."/>
            <person name="Zheng P.-J."/>
            <person name="Zhang X.-J."/>
            <person name="Jia Y."/>
            <person name="Liu Y."/>
            <person name="Niu Y.-X."/>
            <person name="Yu L.-H."/>
            <person name="Chen D.-F."/>
            <person name="Zhang G.-Q."/>
        </authorList>
    </citation>
    <scope>NUCLEOTIDE SEQUENCE</scope>
    <source>
        <tissue evidence="7">Leaf</tissue>
    </source>
</reference>
<dbReference type="CDD" id="cd11393">
    <property type="entry name" value="bHLH_AtbHLH_like"/>
    <property type="match status" value="1"/>
</dbReference>
<comment type="similarity">
    <text evidence="2">Belongs to the bHLH protein family.</text>
</comment>
<evidence type="ECO:0000256" key="1">
    <source>
        <dbReference type="ARBA" id="ARBA00004123"/>
    </source>
</evidence>
<dbReference type="GO" id="GO:0046983">
    <property type="term" value="F:protein dimerization activity"/>
    <property type="evidence" value="ECO:0007669"/>
    <property type="project" value="InterPro"/>
</dbReference>
<organism evidence="7 8">
    <name type="scientific">Dendrobium nobile</name>
    <name type="common">Orchid</name>
    <dbReference type="NCBI Taxonomy" id="94219"/>
    <lineage>
        <taxon>Eukaryota</taxon>
        <taxon>Viridiplantae</taxon>
        <taxon>Streptophyta</taxon>
        <taxon>Embryophyta</taxon>
        <taxon>Tracheophyta</taxon>
        <taxon>Spermatophyta</taxon>
        <taxon>Magnoliopsida</taxon>
        <taxon>Liliopsida</taxon>
        <taxon>Asparagales</taxon>
        <taxon>Orchidaceae</taxon>
        <taxon>Epidendroideae</taxon>
        <taxon>Malaxideae</taxon>
        <taxon>Dendrobiinae</taxon>
        <taxon>Dendrobium</taxon>
    </lineage>
</organism>
<keyword evidence="8" id="KW-1185">Reference proteome</keyword>
<sequence length="267" mass="28746">MANGKMEKCIARDVGRESEDAEEFKGSFMELLIEEDDNGEVVSDKAEESGFVFFPPNRFLSVSSSSSSVRMLCFGGEEVCDNGGVLSISPTPIDENCKPRNRRKPMSAIEIGRGGGRCGRVGSAVSACSKRKKAESEASPVSRAVQMGREKLGSQVRALQQLVSPMGKSDTASVLQETFGYIRFLHDQVQLLSSAYMEAETDSAMKPDSRGGEGHLRKRGLCLVPVSITVTIAESNGADMWAPAISFNTAVAPPYLRRAPSPKLLTG</sequence>
<dbReference type="InterPro" id="IPR045843">
    <property type="entry name" value="IND-like"/>
</dbReference>
<dbReference type="InterPro" id="IPR045239">
    <property type="entry name" value="bHLH95_bHLH"/>
</dbReference>
<evidence type="ECO:0000259" key="6">
    <source>
        <dbReference type="PROSITE" id="PS50888"/>
    </source>
</evidence>